<dbReference type="PANTHER" id="PTHR34706">
    <property type="entry name" value="SLR1338 PROTEIN"/>
    <property type="match status" value="1"/>
</dbReference>
<name>A0ABY0HH13_9PEZI</name>
<protein>
    <recommendedName>
        <fullName evidence="3">VWFA domain-containing protein</fullName>
    </recommendedName>
</protein>
<dbReference type="Proteomes" id="UP000294003">
    <property type="component" value="Unassembled WGS sequence"/>
</dbReference>
<reference evidence="1 2" key="1">
    <citation type="submission" date="2018-06" db="EMBL/GenBank/DDBJ databases">
        <title>Complete Genomes of Monosporascus.</title>
        <authorList>
            <person name="Robinson A.J."/>
            <person name="Natvig D.O."/>
        </authorList>
    </citation>
    <scope>NUCLEOTIDE SEQUENCE [LARGE SCALE GENOMIC DNA]</scope>
    <source>
        <strain evidence="1 2">CBS 609.92</strain>
    </source>
</reference>
<dbReference type="EMBL" id="QJNS01000058">
    <property type="protein sequence ID" value="RYO90305.1"/>
    <property type="molecule type" value="Genomic_DNA"/>
</dbReference>
<evidence type="ECO:0008006" key="3">
    <source>
        <dbReference type="Google" id="ProtNLM"/>
    </source>
</evidence>
<gene>
    <name evidence="1" type="ORF">DL762_002744</name>
</gene>
<sequence>MAFCHYCDITALGCSGRDSVHTSLTTHRGHWQGLGSPTLSSKVVLNESILHLSAALLAEESPHRASIDESLQRGTLSRKAAEEAAIERARLVAQRAAEETATLVATRIANDLAPPEARKTAIEPARVQAVEVATRGAPIAAREAAAQPARDRATEVAKEVAAQIAANIANELSPLAAKEAAIQPATIIATKVASEIVLRKILVLDTKIELDNFVDNQMKWLKNVPQAEIPEMQATQVPRLALYDFLVLCDDSRSMRSDGGLAKSTQEATVGGLFDILKDLGSEGLFSIIPFEEEEHERIKDAAGVKRALHSIRYGTSAKALKPLEERIIRRLKKQAKKGALPPTVIVVMTDGDTGEVTDFGNAIGRFKRVLRQHGYGGPAALFLICRVGNDVKAAKTLEALNDNEAINDVVLYPKDQLGLKLKETNGDVNGYIGWVVRELLRAMKLQLIKP</sequence>
<comment type="caution">
    <text evidence="1">The sequence shown here is derived from an EMBL/GenBank/DDBJ whole genome shotgun (WGS) entry which is preliminary data.</text>
</comment>
<dbReference type="SUPFAM" id="SSF53300">
    <property type="entry name" value="vWA-like"/>
    <property type="match status" value="1"/>
</dbReference>
<keyword evidence="2" id="KW-1185">Reference proteome</keyword>
<evidence type="ECO:0000313" key="1">
    <source>
        <dbReference type="EMBL" id="RYO90305.1"/>
    </source>
</evidence>
<accession>A0ABY0HH13</accession>
<dbReference type="PANTHER" id="PTHR34706:SF1">
    <property type="entry name" value="VWFA DOMAIN-CONTAINING PROTEIN"/>
    <property type="match status" value="1"/>
</dbReference>
<evidence type="ECO:0000313" key="2">
    <source>
        <dbReference type="Proteomes" id="UP000294003"/>
    </source>
</evidence>
<organism evidence="1 2">
    <name type="scientific">Monosporascus cannonballus</name>
    <dbReference type="NCBI Taxonomy" id="155416"/>
    <lineage>
        <taxon>Eukaryota</taxon>
        <taxon>Fungi</taxon>
        <taxon>Dikarya</taxon>
        <taxon>Ascomycota</taxon>
        <taxon>Pezizomycotina</taxon>
        <taxon>Sordariomycetes</taxon>
        <taxon>Xylariomycetidae</taxon>
        <taxon>Xylariales</taxon>
        <taxon>Xylariales incertae sedis</taxon>
        <taxon>Monosporascus</taxon>
    </lineage>
</organism>
<dbReference type="InterPro" id="IPR036465">
    <property type="entry name" value="vWFA_dom_sf"/>
</dbReference>
<proteinExistence type="predicted"/>